<keyword evidence="1" id="KW-1133">Transmembrane helix</keyword>
<dbReference type="OrthoDB" id="582407at2"/>
<gene>
    <name evidence="3" type="ORF">C4K68_15935</name>
</gene>
<dbReference type="Proteomes" id="UP000238196">
    <property type="component" value="Unassembled WGS sequence"/>
</dbReference>
<comment type="caution">
    <text evidence="3">The sequence shown here is derived from an EMBL/GenBank/DDBJ whole genome shotgun (WGS) entry which is preliminary data.</text>
</comment>
<evidence type="ECO:0000256" key="1">
    <source>
        <dbReference type="SAM" id="Phobius"/>
    </source>
</evidence>
<evidence type="ECO:0000313" key="3">
    <source>
        <dbReference type="EMBL" id="PPC76337.1"/>
    </source>
</evidence>
<feature type="transmembrane region" description="Helical" evidence="1">
    <location>
        <begin position="69"/>
        <end position="86"/>
    </location>
</feature>
<sequence length="126" mass="13705">MEIKMPQSGLSVRTWQTAAVLCWVSVTVLSLLPGEDLPATSLSDKQEHFIAYACIALLYSLGWRNIAPWRWAIAAACYGVLIELAQNLTTRTPDVLDAVANSLGAGIGLLLVVSLNWIGLLKPERN</sequence>
<dbReference type="PANTHER" id="PTHR28008:SF1">
    <property type="entry name" value="DOMAIN PROTEIN, PUTATIVE (AFU_ORTHOLOGUE AFUA_3G10980)-RELATED"/>
    <property type="match status" value="1"/>
</dbReference>
<keyword evidence="1" id="KW-0812">Transmembrane</keyword>
<dbReference type="Pfam" id="PF04892">
    <property type="entry name" value="VanZ"/>
    <property type="match status" value="1"/>
</dbReference>
<protein>
    <recommendedName>
        <fullName evidence="2">VanZ-like domain-containing protein</fullName>
    </recommendedName>
</protein>
<evidence type="ECO:0000259" key="2">
    <source>
        <dbReference type="Pfam" id="PF04892"/>
    </source>
</evidence>
<reference evidence="3 4" key="1">
    <citation type="submission" date="2018-02" db="EMBL/GenBank/DDBJ databases">
        <title>novel marine gammaproteobacteria from coastal saline agro ecosystem.</title>
        <authorList>
            <person name="Krishnan R."/>
            <person name="Ramesh Kumar N."/>
        </authorList>
    </citation>
    <scope>NUCLEOTIDE SEQUENCE [LARGE SCALE GENOMIC DNA]</scope>
    <source>
        <strain evidence="3 4">228</strain>
    </source>
</reference>
<feature type="transmembrane region" description="Helical" evidence="1">
    <location>
        <begin position="46"/>
        <end position="62"/>
    </location>
</feature>
<feature type="domain" description="VanZ-like" evidence="2">
    <location>
        <begin position="48"/>
        <end position="113"/>
    </location>
</feature>
<dbReference type="AlphaFoldDB" id="A0A2S5KNA7"/>
<proteinExistence type="predicted"/>
<evidence type="ECO:0000313" key="4">
    <source>
        <dbReference type="Proteomes" id="UP000238196"/>
    </source>
</evidence>
<dbReference type="NCBIfam" id="NF037970">
    <property type="entry name" value="vanZ_1"/>
    <property type="match status" value="1"/>
</dbReference>
<accession>A0A2S5KNA7</accession>
<name>A0A2S5KNA7_9PROT</name>
<dbReference type="EMBL" id="PRLP01000053">
    <property type="protein sequence ID" value="PPC76337.1"/>
    <property type="molecule type" value="Genomic_DNA"/>
</dbReference>
<dbReference type="PANTHER" id="PTHR28008">
    <property type="entry name" value="DOMAIN PROTEIN, PUTATIVE (AFU_ORTHOLOGUE AFUA_3G10980)-RELATED"/>
    <property type="match status" value="1"/>
</dbReference>
<dbReference type="InterPro" id="IPR006976">
    <property type="entry name" value="VanZ-like"/>
</dbReference>
<feature type="transmembrane region" description="Helical" evidence="1">
    <location>
        <begin position="98"/>
        <end position="121"/>
    </location>
</feature>
<keyword evidence="1" id="KW-0472">Membrane</keyword>
<feature type="transmembrane region" description="Helical" evidence="1">
    <location>
        <begin position="12"/>
        <end position="34"/>
    </location>
</feature>
<organism evidence="3 4">
    <name type="scientific">Proteobacteria bacterium 228</name>
    <dbReference type="NCBI Taxonomy" id="2083153"/>
    <lineage>
        <taxon>Bacteria</taxon>
        <taxon>Pseudomonadati</taxon>
        <taxon>Pseudomonadota</taxon>
    </lineage>
</organism>